<keyword evidence="2" id="KW-1185">Reference proteome</keyword>
<accession>A0ACC2MBW9</accession>
<reference evidence="1 2" key="1">
    <citation type="journal article" date="2022" name="Hortic Res">
        <title>A haplotype resolved chromosomal level avocado genome allows analysis of novel avocado genes.</title>
        <authorList>
            <person name="Nath O."/>
            <person name="Fletcher S.J."/>
            <person name="Hayward A."/>
            <person name="Shaw L.M."/>
            <person name="Masouleh A.K."/>
            <person name="Furtado A."/>
            <person name="Henry R.J."/>
            <person name="Mitter N."/>
        </authorList>
    </citation>
    <scope>NUCLEOTIDE SEQUENCE [LARGE SCALE GENOMIC DNA]</scope>
    <source>
        <strain evidence="2">cv. Hass</strain>
    </source>
</reference>
<comment type="caution">
    <text evidence="1">The sequence shown here is derived from an EMBL/GenBank/DDBJ whole genome shotgun (WGS) entry which is preliminary data.</text>
</comment>
<gene>
    <name evidence="1" type="ORF">MRB53_004972</name>
</gene>
<dbReference type="Proteomes" id="UP001234297">
    <property type="component" value="Chromosome 2"/>
</dbReference>
<protein>
    <submittedName>
        <fullName evidence="1">Uncharacterized protein</fullName>
    </submittedName>
</protein>
<proteinExistence type="predicted"/>
<name>A0ACC2MBW9_PERAE</name>
<evidence type="ECO:0000313" key="2">
    <source>
        <dbReference type="Proteomes" id="UP001234297"/>
    </source>
</evidence>
<dbReference type="EMBL" id="CM056810">
    <property type="protein sequence ID" value="KAJ8643224.1"/>
    <property type="molecule type" value="Genomic_DNA"/>
</dbReference>
<sequence length="861" mass="97514">MLPYGNALTSLFPSFTVPLLAKRSFTAEESSAQATTVDELHLSSGLVNSNDSTVVQVPVKNDYSSNTEGAIDHDDKIEENDRDSEIDFDLENERDRGDDLMLDKGRDPDGEFSIEKVEDPGGDVKPEKATDLDNGSSSKNASLHEKQFSQGRNSTPGDNFAVDNVGKSDISVAGEVRNQDKDVAISQIALSPIVSDTNWTVLGTLGSNLSNPLISVAPNRPSLAKQTTEIISKAENLGLLQSGPGTLNESSTTASIPLKKKKKKKQMVPPTSIPEMTRLLLRNRVSFRSMKPRWSAIRDQEILSAKRQIENAPIVRNDTELYAPLFRNVSTFKRSYELMERMLKVYVYREGGKPIFHTPILKGLYASEGWFMRLMEGNKHFRLKDPRKAHLFYMPFSSRFLEFALYVPGSHSQNNLVEHLKTYVDRIAAKYPFWNRTGGTDHFLVACHDWAPYETRHHMERSIRALCNADLNEGFLLGKDVSLPETFVRLPQNPLRGLGGKPASKRPILAFFAGNMHGSVRPILLQHWENKDPEMKILGPMPRGSKRKMTYIQYMKTSKYCICPRGYEVNSPRVVEAIFHECVPVIISDNFVPPFFDVLDWEAFAVFVAEKDIPMLKDILLSIPEKKYLELQLRVKKWGDFGSLFGYFSCKLGLSAFMGDFYVCEEKFTNPKKVGGDVVRTVKSCPGIFPFDVAIDDFFTRLLTLTSYLRHRCIPFIEDLVSRNIDGFSQDSEVLFPGKDEKSLGRIYHSPSEKCSTSSKAPDASSGPLICDRRGQNHVEYLSVNTCSEIVEIKHECWLWHSMLQRLLLPLFGFRLAWKLAFACFRRSFIHVRHTEIRVRSFMSRAHKTLRGSSDDIGWLE</sequence>
<evidence type="ECO:0000313" key="1">
    <source>
        <dbReference type="EMBL" id="KAJ8643224.1"/>
    </source>
</evidence>
<organism evidence="1 2">
    <name type="scientific">Persea americana</name>
    <name type="common">Avocado</name>
    <dbReference type="NCBI Taxonomy" id="3435"/>
    <lineage>
        <taxon>Eukaryota</taxon>
        <taxon>Viridiplantae</taxon>
        <taxon>Streptophyta</taxon>
        <taxon>Embryophyta</taxon>
        <taxon>Tracheophyta</taxon>
        <taxon>Spermatophyta</taxon>
        <taxon>Magnoliopsida</taxon>
        <taxon>Magnoliidae</taxon>
        <taxon>Laurales</taxon>
        <taxon>Lauraceae</taxon>
        <taxon>Persea</taxon>
    </lineage>
</organism>